<organism evidence="4 5">
    <name type="scientific">Criibacterium bergeronii</name>
    <dbReference type="NCBI Taxonomy" id="1871336"/>
    <lineage>
        <taxon>Bacteria</taxon>
        <taxon>Bacillati</taxon>
        <taxon>Bacillota</taxon>
        <taxon>Clostridia</taxon>
        <taxon>Peptostreptococcales</taxon>
        <taxon>Filifactoraceae</taxon>
        <taxon>Criibacterium</taxon>
    </lineage>
</organism>
<evidence type="ECO:0000313" key="5">
    <source>
        <dbReference type="Proteomes" id="UP000093352"/>
    </source>
</evidence>
<evidence type="ECO:0000256" key="1">
    <source>
        <dbReference type="ARBA" id="ARBA00093462"/>
    </source>
</evidence>
<dbReference type="Proteomes" id="UP000093352">
    <property type="component" value="Unassembled WGS sequence"/>
</dbReference>
<feature type="domain" description="DnaB/C C-terminal" evidence="3">
    <location>
        <begin position="220"/>
        <end position="271"/>
    </location>
</feature>
<evidence type="ECO:0000259" key="3">
    <source>
        <dbReference type="Pfam" id="PF07261"/>
    </source>
</evidence>
<comment type="similarity">
    <text evidence="1">Belongs to the DnaB/DnaD family.</text>
</comment>
<name>A0A371IKT2_9FIRM</name>
<evidence type="ECO:0000313" key="4">
    <source>
        <dbReference type="EMBL" id="RDY21095.1"/>
    </source>
</evidence>
<dbReference type="InterPro" id="IPR006343">
    <property type="entry name" value="DnaB/C_C"/>
</dbReference>
<sequence length="423" mass="50013">MFFLTEKKEEKTVIDNKFFEQVLPVLEPKYLKVYLYGYYLAQNAQTLGVKNLKDIEKELSMTHDEALQAFDYLQACGLIVKHFVENSTTDNYSVEFLAFTNSANNTYIKNEEIETQNNKIKQMYDNIEEITKNFLTPYNIKKIDTFIRNNDVAYDVVVEAFKFNMEQKKTASVAEAIKTLRQWAKDGIMTTRDLDTTLNTIDDQYDKRRKIFKYWGEVFRLPTEPEKEMMDTWMYVYNFSLEVIYKAIDETTKTKSPSFRYLNAVLTKWHEVFNKYGKKIIANDMTKEQFSEHIKNIFKLNSFTDEDKKIIRFFYENYPIDAITSSLGYINEKITLQSVFSFLTGQKEYDDYYSGEITFDEMNNALEKYKLEQQSSIDNLKETFNKSQKTGTQKSKKRLSYNETDITEEELEALLFPTNDSNK</sequence>
<gene>
    <name evidence="4" type="ORF">BBG48_006610</name>
</gene>
<dbReference type="InterPro" id="IPR034829">
    <property type="entry name" value="DnaD-like_sf"/>
</dbReference>
<comment type="caution">
    <text evidence="4">The sequence shown here is derived from an EMBL/GenBank/DDBJ whole genome shotgun (WGS) entry which is preliminary data.</text>
</comment>
<proteinExistence type="inferred from homology"/>
<keyword evidence="5" id="KW-1185">Reference proteome</keyword>
<accession>A0A371IKT2</accession>
<dbReference type="AlphaFoldDB" id="A0A371IKT2"/>
<dbReference type="Pfam" id="PF07261">
    <property type="entry name" value="DnaB_2"/>
    <property type="match status" value="2"/>
</dbReference>
<dbReference type="SUPFAM" id="SSF158499">
    <property type="entry name" value="DnaD domain-like"/>
    <property type="match status" value="1"/>
</dbReference>
<feature type="region of interest" description="Disordered" evidence="2">
    <location>
        <begin position="382"/>
        <end position="402"/>
    </location>
</feature>
<evidence type="ECO:0000256" key="2">
    <source>
        <dbReference type="SAM" id="MobiDB-lite"/>
    </source>
</evidence>
<dbReference type="RefSeq" id="WP_068913017.1">
    <property type="nucleotide sequence ID" value="NZ_MBEW02000012.1"/>
</dbReference>
<reference evidence="4 5" key="1">
    <citation type="journal article" date="2016" name="Genome Announc.">
        <title>Draft Genome Sequence of Criibacterium bergeronii gen. nov., sp. nov., Strain CCRI-22567T, Isolated from a Vaginal Sample from a Woman with Bacterial Vaginosis.</title>
        <authorList>
            <person name="Maheux A.F."/>
            <person name="Berube E."/>
            <person name="Boudreau D.K."/>
            <person name="Raymond F."/>
            <person name="Corbeil J."/>
            <person name="Roy P.H."/>
            <person name="Boissinot M."/>
            <person name="Omar R.F."/>
        </authorList>
    </citation>
    <scope>NUCLEOTIDE SEQUENCE [LARGE SCALE GENOMIC DNA]</scope>
    <source>
        <strain evidence="4 5">CCRI-22567</strain>
    </source>
</reference>
<dbReference type="EMBL" id="MBEW02000012">
    <property type="protein sequence ID" value="RDY21095.1"/>
    <property type="molecule type" value="Genomic_DNA"/>
</dbReference>
<dbReference type="STRING" id="1871336.BBG48_08850"/>
<dbReference type="Gene3D" id="1.10.10.630">
    <property type="entry name" value="DnaD domain-like"/>
    <property type="match status" value="2"/>
</dbReference>
<dbReference type="NCBIfam" id="TIGR01446">
    <property type="entry name" value="DnaD_dom"/>
    <property type="match status" value="1"/>
</dbReference>
<feature type="domain" description="DnaB/C C-terminal" evidence="3">
    <location>
        <begin position="124"/>
        <end position="194"/>
    </location>
</feature>
<protein>
    <submittedName>
        <fullName evidence="4">DnaD domain protein</fullName>
    </submittedName>
</protein>